<gene>
    <name evidence="11" type="ORF">SAMN05878437_0032</name>
</gene>
<dbReference type="PIRSF" id="PIRSF000332">
    <property type="entry name" value="FMO"/>
    <property type="match status" value="1"/>
</dbReference>
<dbReference type="SUPFAM" id="SSF51905">
    <property type="entry name" value="FAD/NAD(P)-binding domain"/>
    <property type="match status" value="2"/>
</dbReference>
<dbReference type="InParanoid" id="A0A1M7E823"/>
<dbReference type="AlphaFoldDB" id="A0A1M7E823"/>
<reference evidence="11 12" key="1">
    <citation type="submission" date="2016-11" db="EMBL/GenBank/DDBJ databases">
        <authorList>
            <person name="Jaros S."/>
            <person name="Januszkiewicz K."/>
            <person name="Wedrychowicz H."/>
        </authorList>
    </citation>
    <scope>NUCLEOTIDE SEQUENCE [LARGE SCALE GENOMIC DNA]</scope>
    <source>
        <strain evidence="11 12">ACAM 12</strain>
    </source>
</reference>
<dbReference type="Gene3D" id="3.50.50.60">
    <property type="entry name" value="FAD/NAD(P)-binding domain"/>
    <property type="match status" value="2"/>
</dbReference>
<evidence type="ECO:0000256" key="7">
    <source>
        <dbReference type="ARBA" id="ARBA00023033"/>
    </source>
</evidence>
<dbReference type="RefSeq" id="WP_079550269.1">
    <property type="nucleotide sequence ID" value="NZ_LT670847.1"/>
</dbReference>
<keyword evidence="3" id="KW-0285">Flavoprotein</keyword>
<dbReference type="GO" id="GO:0050661">
    <property type="term" value="F:NADP binding"/>
    <property type="evidence" value="ECO:0007669"/>
    <property type="project" value="InterPro"/>
</dbReference>
<keyword evidence="7 11" id="KW-0503">Monooxygenase</keyword>
<evidence type="ECO:0000256" key="6">
    <source>
        <dbReference type="ARBA" id="ARBA00023002"/>
    </source>
</evidence>
<organism evidence="11 12">
    <name type="scientific">Vreelandella subglaciescola</name>
    <dbReference type="NCBI Taxonomy" id="29571"/>
    <lineage>
        <taxon>Bacteria</taxon>
        <taxon>Pseudomonadati</taxon>
        <taxon>Pseudomonadota</taxon>
        <taxon>Gammaproteobacteria</taxon>
        <taxon>Oceanospirillales</taxon>
        <taxon>Halomonadaceae</taxon>
        <taxon>Vreelandella</taxon>
    </lineage>
</organism>
<comment type="cofactor">
    <cofactor evidence="1">
        <name>FAD</name>
        <dbReference type="ChEBI" id="CHEBI:57692"/>
    </cofactor>
</comment>
<dbReference type="Proteomes" id="UP000190911">
    <property type="component" value="Chromosome I"/>
</dbReference>
<dbReference type="InterPro" id="IPR020946">
    <property type="entry name" value="Flavin_mOase-like"/>
</dbReference>
<dbReference type="EC" id="1.14.13.148" evidence="8"/>
<dbReference type="EMBL" id="LT670847">
    <property type="protein sequence ID" value="SHL87810.1"/>
    <property type="molecule type" value="Genomic_DNA"/>
</dbReference>
<evidence type="ECO:0000256" key="4">
    <source>
        <dbReference type="ARBA" id="ARBA00022827"/>
    </source>
</evidence>
<dbReference type="Pfam" id="PF00743">
    <property type="entry name" value="FMO-like"/>
    <property type="match status" value="2"/>
</dbReference>
<dbReference type="GO" id="GO:0034899">
    <property type="term" value="F:trimethylamine monooxygenase activity"/>
    <property type="evidence" value="ECO:0007669"/>
    <property type="project" value="UniProtKB-EC"/>
</dbReference>
<evidence type="ECO:0000313" key="11">
    <source>
        <dbReference type="EMBL" id="SHL87810.1"/>
    </source>
</evidence>
<accession>A0A1M7E823</accession>
<evidence type="ECO:0000256" key="9">
    <source>
        <dbReference type="ARBA" id="ARBA00035159"/>
    </source>
</evidence>
<evidence type="ECO:0000256" key="1">
    <source>
        <dbReference type="ARBA" id="ARBA00001974"/>
    </source>
</evidence>
<dbReference type="InterPro" id="IPR000960">
    <property type="entry name" value="Flavin_mOase"/>
</dbReference>
<dbReference type="PANTHER" id="PTHR23023">
    <property type="entry name" value="DIMETHYLANILINE MONOOXYGENASE"/>
    <property type="match status" value="1"/>
</dbReference>
<dbReference type="FunFam" id="3.50.50.60:FF:000138">
    <property type="entry name" value="Flavin-containing monooxygenase"/>
    <property type="match status" value="1"/>
</dbReference>
<evidence type="ECO:0000256" key="3">
    <source>
        <dbReference type="ARBA" id="ARBA00022630"/>
    </source>
</evidence>
<proteinExistence type="inferred from homology"/>
<evidence type="ECO:0000256" key="5">
    <source>
        <dbReference type="ARBA" id="ARBA00022857"/>
    </source>
</evidence>
<protein>
    <recommendedName>
        <fullName evidence="9">Trimethylamine monooxygenase</fullName>
        <ecNumber evidence="8">1.14.13.148</ecNumber>
    </recommendedName>
</protein>
<dbReference type="GO" id="GO:0050660">
    <property type="term" value="F:flavin adenine dinucleotide binding"/>
    <property type="evidence" value="ECO:0007669"/>
    <property type="project" value="InterPro"/>
</dbReference>
<comment type="similarity">
    <text evidence="2">Belongs to the FMO family.</text>
</comment>
<dbReference type="STRING" id="29571.SAMN05878437_0032"/>
<dbReference type="InterPro" id="IPR036188">
    <property type="entry name" value="FAD/NAD-bd_sf"/>
</dbReference>
<keyword evidence="5" id="KW-0521">NADP</keyword>
<sequence length="466" mass="53599">MTKRVAIIGAGPSGLAQLRAFQSAAEKGAEDVELTCFEKQSDWGGQWNYTWQTGLDENGEPVHSSMYRYLWSNGPKECLEFADYSFEEHFGKPIASYPPRAVLWDYIKGRVEKANVRRFIRFNCPVRDVSHDDASGVFTVTVHDHNTDTVTSSTFDHVIVASGHFSTPNKPEFDGFTDFNGRVLHAHDFRDALEFAGKDLLLIGSSYSAEDIGSQCYKYGARSITTSYRTAPMGFEWPDNWEEKPLLERVSGNTAYFIDGTRKRVDAIILCTGYLHHFPFLPDSLRLKTNNRLWPLDLYQGVVWEDNPQMFYLGMQDQWYTFNMFDAQAWFVRDVILGRISLPEKAEMQRDSAEWRAREEALDDDEAMIRFQGDYVHRLIEQTDYPSFDIEGVNQTFLAWEQHKHDGIMTFRDRSYRSLMTGTQAPPHHTRWLDAMDDSLEAFLNDPREDRPASRKARATSSSKSA</sequence>
<evidence type="ECO:0000256" key="10">
    <source>
        <dbReference type="SAM" id="MobiDB-lite"/>
    </source>
</evidence>
<feature type="region of interest" description="Disordered" evidence="10">
    <location>
        <begin position="444"/>
        <end position="466"/>
    </location>
</feature>
<dbReference type="OrthoDB" id="9790219at2"/>
<evidence type="ECO:0000256" key="8">
    <source>
        <dbReference type="ARBA" id="ARBA00034528"/>
    </source>
</evidence>
<keyword evidence="4" id="KW-0274">FAD</keyword>
<name>A0A1M7E823_9GAMM</name>
<keyword evidence="6" id="KW-0560">Oxidoreductase</keyword>
<dbReference type="GO" id="GO:0004499">
    <property type="term" value="F:N,N-dimethylaniline monooxygenase activity"/>
    <property type="evidence" value="ECO:0007669"/>
    <property type="project" value="InterPro"/>
</dbReference>
<evidence type="ECO:0000256" key="2">
    <source>
        <dbReference type="ARBA" id="ARBA00009183"/>
    </source>
</evidence>
<keyword evidence="12" id="KW-1185">Reference proteome</keyword>
<evidence type="ECO:0000313" key="12">
    <source>
        <dbReference type="Proteomes" id="UP000190911"/>
    </source>
</evidence>
<dbReference type="InterPro" id="IPR050346">
    <property type="entry name" value="FMO-like"/>
</dbReference>